<evidence type="ECO:0000313" key="4">
    <source>
        <dbReference type="Proteomes" id="UP001174909"/>
    </source>
</evidence>
<reference evidence="3" key="1">
    <citation type="submission" date="2023-03" db="EMBL/GenBank/DDBJ databases">
        <authorList>
            <person name="Steffen K."/>
            <person name="Cardenas P."/>
        </authorList>
    </citation>
    <scope>NUCLEOTIDE SEQUENCE</scope>
</reference>
<keyword evidence="4" id="KW-1185">Reference proteome</keyword>
<dbReference type="InterPro" id="IPR044855">
    <property type="entry name" value="CoA-Trfase_III_dom3_sf"/>
</dbReference>
<dbReference type="InterPro" id="IPR023606">
    <property type="entry name" value="CoA-Trfase_III_dom_1_sf"/>
</dbReference>
<evidence type="ECO:0000256" key="1">
    <source>
        <dbReference type="ARBA" id="ARBA00008383"/>
    </source>
</evidence>
<name>A0AA35TPR3_GEOBA</name>
<dbReference type="AlphaFoldDB" id="A0AA35TPR3"/>
<comment type="similarity">
    <text evidence="1">Belongs to the CoA-transferase III family.</text>
</comment>
<sequence length="434" mass="47811">MADGNSPLSGVRVIDLGRHQAGPRCAQVLARLGAEVIKVERLGGEETRYHGPWVRKQSAYWVQYNSGKKSLSMDLRKEEGKEALRKLIRISDVILQNFRPGTIENMGFGYDVLKELNPRIIMVNVSAYGQFGPYREQIGYDPIGQTMSGIAMVTGEEGMPPIRAGVPIIDRTTALHAAIGTLAALQERERSGEGQSIDVCLADTGYSYTEIPVTAYHGAGIEPRRGESAAPPSGTYPCKDGWVLISAGDQHHWHRVCNALGKPEWLEDPRFTTRPERGRNGSIINDAMRELMENMTMKEVIAHFTNHDVVAAPVNTIAQAAADPHPWERGALQEVPDFLAGTIAVSGDFWHFSRTPVVVGSTPQVGEHNEEVLGGLLGYSEEEIEQLKEGNVIAEFDHYDEIPARLGFYEGRRRVRIIVGAGFKPAPDFCSIID</sequence>
<evidence type="ECO:0000256" key="2">
    <source>
        <dbReference type="ARBA" id="ARBA00022679"/>
    </source>
</evidence>
<protein>
    <submittedName>
        <fullName evidence="3">Succinyl-CoA--D-citramalate CoA-transferase</fullName>
    </submittedName>
</protein>
<dbReference type="SUPFAM" id="SSF89796">
    <property type="entry name" value="CoA-transferase family III (CaiB/BaiF)"/>
    <property type="match status" value="1"/>
</dbReference>
<accession>A0AA35TPR3</accession>
<evidence type="ECO:0000313" key="3">
    <source>
        <dbReference type="EMBL" id="CAI8051529.1"/>
    </source>
</evidence>
<gene>
    <name evidence="3" type="ORF">GBAR_LOCUS28207</name>
</gene>
<comment type="caution">
    <text evidence="3">The sequence shown here is derived from an EMBL/GenBank/DDBJ whole genome shotgun (WGS) entry which is preliminary data.</text>
</comment>
<dbReference type="PANTHER" id="PTHR48207:SF3">
    <property type="entry name" value="SUCCINATE--HYDROXYMETHYLGLUTARATE COA-TRANSFERASE"/>
    <property type="match status" value="1"/>
</dbReference>
<dbReference type="Gene3D" id="3.40.50.10540">
    <property type="entry name" value="Crotonobetainyl-coa:carnitine coa-transferase, domain 1"/>
    <property type="match status" value="1"/>
</dbReference>
<dbReference type="InterPro" id="IPR050483">
    <property type="entry name" value="CoA-transferase_III_domain"/>
</dbReference>
<keyword evidence="2" id="KW-0808">Transferase</keyword>
<dbReference type="Gene3D" id="3.30.1540.10">
    <property type="entry name" value="formyl-coa transferase, domain 3"/>
    <property type="match status" value="1"/>
</dbReference>
<organism evidence="3 4">
    <name type="scientific">Geodia barretti</name>
    <name type="common">Barrett's horny sponge</name>
    <dbReference type="NCBI Taxonomy" id="519541"/>
    <lineage>
        <taxon>Eukaryota</taxon>
        <taxon>Metazoa</taxon>
        <taxon>Porifera</taxon>
        <taxon>Demospongiae</taxon>
        <taxon>Heteroscleromorpha</taxon>
        <taxon>Tetractinellida</taxon>
        <taxon>Astrophorina</taxon>
        <taxon>Geodiidae</taxon>
        <taxon>Geodia</taxon>
    </lineage>
</organism>
<dbReference type="Pfam" id="PF02515">
    <property type="entry name" value="CoA_transf_3"/>
    <property type="match status" value="1"/>
</dbReference>
<dbReference type="PANTHER" id="PTHR48207">
    <property type="entry name" value="SUCCINATE--HYDROXYMETHYLGLUTARATE COA-TRANSFERASE"/>
    <property type="match status" value="1"/>
</dbReference>
<dbReference type="GO" id="GO:0008410">
    <property type="term" value="F:CoA-transferase activity"/>
    <property type="evidence" value="ECO:0007669"/>
    <property type="project" value="TreeGrafter"/>
</dbReference>
<dbReference type="EMBL" id="CASHTH010003943">
    <property type="protein sequence ID" value="CAI8051529.1"/>
    <property type="molecule type" value="Genomic_DNA"/>
</dbReference>
<proteinExistence type="inferred from homology"/>
<dbReference type="Proteomes" id="UP001174909">
    <property type="component" value="Unassembled WGS sequence"/>
</dbReference>
<dbReference type="InterPro" id="IPR003673">
    <property type="entry name" value="CoA-Trfase_fam_III"/>
</dbReference>